<feature type="transmembrane region" description="Helical" evidence="10">
    <location>
        <begin position="270"/>
        <end position="288"/>
    </location>
</feature>
<evidence type="ECO:0000256" key="4">
    <source>
        <dbReference type="ARBA" id="ARBA00022692"/>
    </source>
</evidence>
<keyword evidence="7" id="KW-0406">Ion transport</keyword>
<keyword evidence="6" id="KW-0915">Sodium</keyword>
<evidence type="ECO:0000256" key="5">
    <source>
        <dbReference type="ARBA" id="ARBA00022989"/>
    </source>
</evidence>
<keyword evidence="2" id="KW-0813">Transport</keyword>
<sequence>MNLLVMLPFFQELLILMVVIWAFSVLLRKVGIPTIMGELVAGILIGPAVLGLIEPNEIIEVLSQLGIFFILLHAGVETNPREFVTALKKSFGIAFIGALFPFLTSMSIALLFGYSLKTSLFVGISLTATAVVVTLKILQDLNLTNTRLARVIVASCIIDDLLSLICFSLILSVAKSESVSAFSLLLITVKSTLFFVVTIVAGYYLYPLFKDTFQHRSGKGFTFLLILGLGFGLLAELIGLHMILGAYLAGLFFREEVANKELVKKVDDRLYAIAYSFLGPIFFISLGFHITFEALTVQGIILMMCLVIGVIIIQILSAGSMAKLAQFSTVESITIGIGMTGRAEMAFILAAIGQKLQILDNNLFSIIVFSTFILNFFATFGLKYCAGVIKRNQNKQFKMEM</sequence>
<evidence type="ECO:0000259" key="11">
    <source>
        <dbReference type="Pfam" id="PF00999"/>
    </source>
</evidence>
<dbReference type="EMBL" id="QFLI01000001">
    <property type="protein sequence ID" value="PXY03070.1"/>
    <property type="molecule type" value="Genomic_DNA"/>
</dbReference>
<evidence type="ECO:0000256" key="1">
    <source>
        <dbReference type="ARBA" id="ARBA00004141"/>
    </source>
</evidence>
<dbReference type="Pfam" id="PF00999">
    <property type="entry name" value="Na_H_Exchanger"/>
    <property type="match status" value="1"/>
</dbReference>
<keyword evidence="8 10" id="KW-0472">Membrane</keyword>
<feature type="transmembrane region" description="Helical" evidence="10">
    <location>
        <begin position="151"/>
        <end position="174"/>
    </location>
</feature>
<reference evidence="12 13" key="1">
    <citation type="submission" date="2018-05" db="EMBL/GenBank/DDBJ databases">
        <title>Marinifilum breve JC075T sp. nov., a marine bacterium isolated from Yongle Blue Hole in the South China Sea.</title>
        <authorList>
            <person name="Fu T."/>
        </authorList>
    </citation>
    <scope>NUCLEOTIDE SEQUENCE [LARGE SCALE GENOMIC DNA]</scope>
    <source>
        <strain evidence="12 13">JC075</strain>
    </source>
</reference>
<evidence type="ECO:0000256" key="2">
    <source>
        <dbReference type="ARBA" id="ARBA00022448"/>
    </source>
</evidence>
<feature type="domain" description="Cation/H+ exchanger transmembrane" evidence="11">
    <location>
        <begin position="16"/>
        <end position="382"/>
    </location>
</feature>
<keyword evidence="9" id="KW-0739">Sodium transport</keyword>
<evidence type="ECO:0000256" key="10">
    <source>
        <dbReference type="SAM" id="Phobius"/>
    </source>
</evidence>
<comment type="subcellular location">
    <subcellularLocation>
        <location evidence="1">Membrane</location>
        <topology evidence="1">Multi-pass membrane protein</topology>
    </subcellularLocation>
</comment>
<evidence type="ECO:0000313" key="12">
    <source>
        <dbReference type="EMBL" id="PXY03070.1"/>
    </source>
</evidence>
<evidence type="ECO:0000256" key="9">
    <source>
        <dbReference type="ARBA" id="ARBA00023201"/>
    </source>
</evidence>
<dbReference type="RefSeq" id="WP_110359226.1">
    <property type="nucleotide sequence ID" value="NZ_QFLI01000001.1"/>
</dbReference>
<dbReference type="PANTHER" id="PTHR43562">
    <property type="entry name" value="NAPA-TYPE SODIUM/HYDROGEN ANTIPORTER"/>
    <property type="match status" value="1"/>
</dbReference>
<comment type="caution">
    <text evidence="12">The sequence shown here is derived from an EMBL/GenBank/DDBJ whole genome shotgun (WGS) entry which is preliminary data.</text>
</comment>
<organism evidence="12 13">
    <name type="scientific">Marinifilum breve</name>
    <dbReference type="NCBI Taxonomy" id="2184082"/>
    <lineage>
        <taxon>Bacteria</taxon>
        <taxon>Pseudomonadati</taxon>
        <taxon>Bacteroidota</taxon>
        <taxon>Bacteroidia</taxon>
        <taxon>Marinilabiliales</taxon>
        <taxon>Marinifilaceae</taxon>
    </lineage>
</organism>
<protein>
    <recommendedName>
        <fullName evidence="11">Cation/H+ exchanger transmembrane domain-containing protein</fullName>
    </recommendedName>
</protein>
<feature type="transmembrane region" description="Helical" evidence="10">
    <location>
        <begin position="6"/>
        <end position="27"/>
    </location>
</feature>
<feature type="transmembrane region" description="Helical" evidence="10">
    <location>
        <begin position="59"/>
        <end position="79"/>
    </location>
</feature>
<dbReference type="AlphaFoldDB" id="A0A2V4A6U5"/>
<evidence type="ECO:0000256" key="8">
    <source>
        <dbReference type="ARBA" id="ARBA00023136"/>
    </source>
</evidence>
<evidence type="ECO:0000256" key="7">
    <source>
        <dbReference type="ARBA" id="ARBA00023065"/>
    </source>
</evidence>
<keyword evidence="3" id="KW-0050">Antiport</keyword>
<dbReference type="OrthoDB" id="9793589at2"/>
<name>A0A2V4A6U5_9BACT</name>
<evidence type="ECO:0000313" key="13">
    <source>
        <dbReference type="Proteomes" id="UP000248079"/>
    </source>
</evidence>
<gene>
    <name evidence="12" type="ORF">DF185_02975</name>
</gene>
<feature type="transmembrane region" description="Helical" evidence="10">
    <location>
        <begin position="91"/>
        <end position="114"/>
    </location>
</feature>
<dbReference type="GO" id="GO:0015297">
    <property type="term" value="F:antiporter activity"/>
    <property type="evidence" value="ECO:0007669"/>
    <property type="project" value="UniProtKB-KW"/>
</dbReference>
<keyword evidence="5 10" id="KW-1133">Transmembrane helix</keyword>
<keyword evidence="13" id="KW-1185">Reference proteome</keyword>
<feature type="transmembrane region" description="Helical" evidence="10">
    <location>
        <begin position="300"/>
        <end position="322"/>
    </location>
</feature>
<proteinExistence type="predicted"/>
<feature type="transmembrane region" description="Helical" evidence="10">
    <location>
        <begin position="363"/>
        <end position="389"/>
    </location>
</feature>
<keyword evidence="4 10" id="KW-0812">Transmembrane</keyword>
<feature type="transmembrane region" description="Helical" evidence="10">
    <location>
        <begin position="34"/>
        <end position="53"/>
    </location>
</feature>
<evidence type="ECO:0000256" key="6">
    <source>
        <dbReference type="ARBA" id="ARBA00023053"/>
    </source>
</evidence>
<dbReference type="GO" id="GO:0006814">
    <property type="term" value="P:sodium ion transport"/>
    <property type="evidence" value="ECO:0007669"/>
    <property type="project" value="UniProtKB-KW"/>
</dbReference>
<feature type="transmembrane region" description="Helical" evidence="10">
    <location>
        <begin position="221"/>
        <end position="250"/>
    </location>
</feature>
<dbReference type="GO" id="GO:1902600">
    <property type="term" value="P:proton transmembrane transport"/>
    <property type="evidence" value="ECO:0007669"/>
    <property type="project" value="InterPro"/>
</dbReference>
<feature type="transmembrane region" description="Helical" evidence="10">
    <location>
        <begin position="120"/>
        <end position="139"/>
    </location>
</feature>
<accession>A0A2V4A6U5</accession>
<dbReference type="InterPro" id="IPR006153">
    <property type="entry name" value="Cation/H_exchanger_TM"/>
</dbReference>
<dbReference type="PANTHER" id="PTHR43562:SF3">
    <property type="entry name" value="SODIUM ION_PROTON EXCHANGER (EUROFUNG)"/>
    <property type="match status" value="1"/>
</dbReference>
<dbReference type="InterPro" id="IPR038770">
    <property type="entry name" value="Na+/solute_symporter_sf"/>
</dbReference>
<feature type="transmembrane region" description="Helical" evidence="10">
    <location>
        <begin position="180"/>
        <end position="209"/>
    </location>
</feature>
<dbReference type="Gene3D" id="1.20.1530.20">
    <property type="match status" value="1"/>
</dbReference>
<evidence type="ECO:0000256" key="3">
    <source>
        <dbReference type="ARBA" id="ARBA00022449"/>
    </source>
</evidence>
<dbReference type="Proteomes" id="UP000248079">
    <property type="component" value="Unassembled WGS sequence"/>
</dbReference>
<dbReference type="GO" id="GO:0016020">
    <property type="term" value="C:membrane"/>
    <property type="evidence" value="ECO:0007669"/>
    <property type="project" value="UniProtKB-SubCell"/>
</dbReference>